<keyword evidence="9" id="KW-0902">Two-component regulatory system</keyword>
<dbReference type="NCBIfam" id="NF008293">
    <property type="entry name" value="PRK11073.1"/>
    <property type="match status" value="1"/>
</dbReference>
<keyword evidence="4" id="KW-0808">Transferase</keyword>
<comment type="function">
    <text evidence="11">Member of the two-component regulatory system NtrB/NtrC, which controls expression of the nitrogen-regulated (ntr) genes in response to nitrogen limitation. Under conditions of nitrogen limitation, NtrB autophosphorylates and transfers the phosphoryl group to NtrC. In the presence of nitrogen, acts as a phosphatase that dephosphorylates and inactivates NtrC.</text>
</comment>
<evidence type="ECO:0000256" key="11">
    <source>
        <dbReference type="ARBA" id="ARBA00037696"/>
    </source>
</evidence>
<dbReference type="InterPro" id="IPR003594">
    <property type="entry name" value="HATPase_dom"/>
</dbReference>
<evidence type="ECO:0000256" key="6">
    <source>
        <dbReference type="ARBA" id="ARBA00022777"/>
    </source>
</evidence>
<dbReference type="InterPro" id="IPR036097">
    <property type="entry name" value="HisK_dim/P_sf"/>
</dbReference>
<dbReference type="Gene3D" id="1.10.287.130">
    <property type="match status" value="1"/>
</dbReference>
<dbReference type="SMART" id="SM00388">
    <property type="entry name" value="HisKA"/>
    <property type="match status" value="1"/>
</dbReference>
<dbReference type="GO" id="GO:0006355">
    <property type="term" value="P:regulation of DNA-templated transcription"/>
    <property type="evidence" value="ECO:0007669"/>
    <property type="project" value="InterPro"/>
</dbReference>
<dbReference type="PROSITE" id="PS50112">
    <property type="entry name" value="PAS"/>
    <property type="match status" value="1"/>
</dbReference>
<dbReference type="GO" id="GO:0000155">
    <property type="term" value="F:phosphorelay sensor kinase activity"/>
    <property type="evidence" value="ECO:0007669"/>
    <property type="project" value="InterPro"/>
</dbReference>
<sequence>MNYVAPSLDILATAVILVDERQVMRHLNPAAENMFGVSAHHAIGRPLADLFGQNNILFRALDSALVQGASFTEHELNVAINGHQLQLSCTITPLEIEAGAAVLEFHPVGGSMKIAREEQALAQAQASQTLLRQLAHEIRNPLGGIRGAAQLLEAELDAPNLAEYTQVIIKETDRLQGLLDRMLTPARRPNIQNVNIHETIERVRSLLLAEFPELTVRRDYDLSLPEIEADPEQLIQAMLNIARNAAQAMHGKGDIQFRTRIARQVTLAMKRWKLAMRIEIIDNGPGIPADLHDTLFFPLISGRDGGTGLGLTLAQNLVQRHEGAIYMESEPGHTCFSILLPIKNA</sequence>
<dbReference type="InterPro" id="IPR003661">
    <property type="entry name" value="HisK_dim/P_dom"/>
</dbReference>
<keyword evidence="3" id="KW-0597">Phosphoprotein</keyword>
<accession>A0A4R3JWT8</accession>
<evidence type="ECO:0000256" key="13">
    <source>
        <dbReference type="ARBA" id="ARBA00042313"/>
    </source>
</evidence>
<dbReference type="EC" id="2.7.13.3" evidence="2"/>
<comment type="caution">
    <text evidence="17">The sequence shown here is derived from an EMBL/GenBank/DDBJ whole genome shotgun (WGS) entry which is preliminary data.</text>
</comment>
<organism evidence="17 18">
    <name type="scientific">Sulfuritortus calidifontis</name>
    <dbReference type="NCBI Taxonomy" id="1914471"/>
    <lineage>
        <taxon>Bacteria</taxon>
        <taxon>Pseudomonadati</taxon>
        <taxon>Pseudomonadota</taxon>
        <taxon>Betaproteobacteria</taxon>
        <taxon>Nitrosomonadales</taxon>
        <taxon>Thiobacillaceae</taxon>
        <taxon>Sulfuritortus</taxon>
    </lineage>
</organism>
<dbReference type="CDD" id="cd00082">
    <property type="entry name" value="HisKA"/>
    <property type="match status" value="1"/>
</dbReference>
<dbReference type="PROSITE" id="PS50109">
    <property type="entry name" value="HIS_KIN"/>
    <property type="match status" value="1"/>
</dbReference>
<evidence type="ECO:0000256" key="4">
    <source>
        <dbReference type="ARBA" id="ARBA00022679"/>
    </source>
</evidence>
<dbReference type="Pfam" id="PF02518">
    <property type="entry name" value="HATPase_c"/>
    <property type="match status" value="1"/>
</dbReference>
<dbReference type="InterPro" id="IPR013767">
    <property type="entry name" value="PAS_fold"/>
</dbReference>
<evidence type="ECO:0000256" key="1">
    <source>
        <dbReference type="ARBA" id="ARBA00000085"/>
    </source>
</evidence>
<dbReference type="SMART" id="SM00387">
    <property type="entry name" value="HATPase_c"/>
    <property type="match status" value="1"/>
</dbReference>
<dbReference type="SUPFAM" id="SSF47384">
    <property type="entry name" value="Homodimeric domain of signal transducing histidine kinase"/>
    <property type="match status" value="1"/>
</dbReference>
<evidence type="ECO:0000256" key="12">
    <source>
        <dbReference type="ARBA" id="ARBA00039567"/>
    </source>
</evidence>
<dbReference type="GO" id="GO:0016787">
    <property type="term" value="F:hydrolase activity"/>
    <property type="evidence" value="ECO:0007669"/>
    <property type="project" value="UniProtKB-KW"/>
</dbReference>
<dbReference type="GO" id="GO:0005524">
    <property type="term" value="F:ATP binding"/>
    <property type="evidence" value="ECO:0007669"/>
    <property type="project" value="UniProtKB-KW"/>
</dbReference>
<feature type="domain" description="PAS" evidence="16">
    <location>
        <begin position="1"/>
        <end position="51"/>
    </location>
</feature>
<dbReference type="PRINTS" id="PR00344">
    <property type="entry name" value="BCTRLSENSOR"/>
</dbReference>
<dbReference type="SUPFAM" id="SSF55874">
    <property type="entry name" value="ATPase domain of HSP90 chaperone/DNA topoisomerase II/histidine kinase"/>
    <property type="match status" value="1"/>
</dbReference>
<dbReference type="Pfam" id="PF00989">
    <property type="entry name" value="PAS"/>
    <property type="match status" value="1"/>
</dbReference>
<dbReference type="Gene3D" id="3.30.565.10">
    <property type="entry name" value="Histidine kinase-like ATPase, C-terminal domain"/>
    <property type="match status" value="1"/>
</dbReference>
<keyword evidence="10" id="KW-0535">Nitrogen fixation</keyword>
<evidence type="ECO:0000256" key="8">
    <source>
        <dbReference type="ARBA" id="ARBA00022840"/>
    </source>
</evidence>
<dbReference type="Gene3D" id="3.30.450.20">
    <property type="entry name" value="PAS domain"/>
    <property type="match status" value="1"/>
</dbReference>
<evidence type="ECO:0000256" key="5">
    <source>
        <dbReference type="ARBA" id="ARBA00022741"/>
    </source>
</evidence>
<evidence type="ECO:0000256" key="3">
    <source>
        <dbReference type="ARBA" id="ARBA00022553"/>
    </source>
</evidence>
<keyword evidence="7" id="KW-0378">Hydrolase</keyword>
<reference evidence="17 18" key="1">
    <citation type="submission" date="2019-03" db="EMBL/GenBank/DDBJ databases">
        <title>Genomic Encyclopedia of Type Strains, Phase IV (KMG-IV): sequencing the most valuable type-strain genomes for metagenomic binning, comparative biology and taxonomic classification.</title>
        <authorList>
            <person name="Goeker M."/>
        </authorList>
    </citation>
    <scope>NUCLEOTIDE SEQUENCE [LARGE SCALE GENOMIC DNA]</scope>
    <source>
        <strain evidence="17 18">DSM 103923</strain>
    </source>
</reference>
<dbReference type="InterPro" id="IPR035965">
    <property type="entry name" value="PAS-like_dom_sf"/>
</dbReference>
<keyword evidence="8" id="KW-0067">ATP-binding</keyword>
<evidence type="ECO:0000256" key="7">
    <source>
        <dbReference type="ARBA" id="ARBA00022801"/>
    </source>
</evidence>
<evidence type="ECO:0000256" key="2">
    <source>
        <dbReference type="ARBA" id="ARBA00012438"/>
    </source>
</evidence>
<gene>
    <name evidence="17" type="ORF">EDC61_11048</name>
</gene>
<dbReference type="Proteomes" id="UP000295135">
    <property type="component" value="Unassembled WGS sequence"/>
</dbReference>
<dbReference type="EMBL" id="SLZY01000010">
    <property type="protein sequence ID" value="TCS71322.1"/>
    <property type="molecule type" value="Genomic_DNA"/>
</dbReference>
<name>A0A4R3JWT8_9PROT</name>
<dbReference type="Pfam" id="PF00512">
    <property type="entry name" value="HisKA"/>
    <property type="match status" value="1"/>
</dbReference>
<comment type="catalytic activity">
    <reaction evidence="1">
        <text>ATP + protein L-histidine = ADP + protein N-phospho-L-histidine.</text>
        <dbReference type="EC" id="2.7.13.3"/>
    </reaction>
</comment>
<protein>
    <recommendedName>
        <fullName evidence="12">Sensory histidine kinase/phosphatase NtrB</fullName>
        <ecNumber evidence="2">2.7.13.3</ecNumber>
    </recommendedName>
    <alternativeName>
        <fullName evidence="13">Nitrogen regulation protein NR(II)</fullName>
    </alternativeName>
    <alternativeName>
        <fullName evidence="14">Nitrogen regulator II</fullName>
    </alternativeName>
</protein>
<dbReference type="AlphaFoldDB" id="A0A4R3JWT8"/>
<evidence type="ECO:0000313" key="17">
    <source>
        <dbReference type="EMBL" id="TCS71322.1"/>
    </source>
</evidence>
<evidence type="ECO:0000256" key="10">
    <source>
        <dbReference type="ARBA" id="ARBA00023231"/>
    </source>
</evidence>
<dbReference type="RefSeq" id="WP_126463232.1">
    <property type="nucleotide sequence ID" value="NZ_AP018721.1"/>
</dbReference>
<proteinExistence type="predicted"/>
<evidence type="ECO:0000256" key="14">
    <source>
        <dbReference type="ARBA" id="ARBA00043094"/>
    </source>
</evidence>
<dbReference type="InterPro" id="IPR000014">
    <property type="entry name" value="PAS"/>
</dbReference>
<dbReference type="InterPro" id="IPR004358">
    <property type="entry name" value="Sig_transdc_His_kin-like_C"/>
</dbReference>
<feature type="domain" description="Histidine kinase" evidence="15">
    <location>
        <begin position="133"/>
        <end position="344"/>
    </location>
</feature>
<keyword evidence="6 17" id="KW-0418">Kinase</keyword>
<keyword evidence="18" id="KW-1185">Reference proteome</keyword>
<dbReference type="OrthoDB" id="9789238at2"/>
<evidence type="ECO:0000313" key="18">
    <source>
        <dbReference type="Proteomes" id="UP000295135"/>
    </source>
</evidence>
<dbReference type="SUPFAM" id="SSF55785">
    <property type="entry name" value="PYP-like sensor domain (PAS domain)"/>
    <property type="match status" value="1"/>
</dbReference>
<evidence type="ECO:0000259" key="16">
    <source>
        <dbReference type="PROSITE" id="PS50112"/>
    </source>
</evidence>
<dbReference type="InterPro" id="IPR005467">
    <property type="entry name" value="His_kinase_dom"/>
</dbReference>
<dbReference type="InterPro" id="IPR036890">
    <property type="entry name" value="HATPase_C_sf"/>
</dbReference>
<dbReference type="PANTHER" id="PTHR43065">
    <property type="entry name" value="SENSOR HISTIDINE KINASE"/>
    <property type="match status" value="1"/>
</dbReference>
<evidence type="ECO:0000256" key="9">
    <source>
        <dbReference type="ARBA" id="ARBA00023012"/>
    </source>
</evidence>
<dbReference type="PANTHER" id="PTHR43065:SF16">
    <property type="entry name" value="SENSORY HISTIDINE KINASE_PHOSPHATASE NTRB"/>
    <property type="match status" value="1"/>
</dbReference>
<dbReference type="CDD" id="cd00130">
    <property type="entry name" value="PAS"/>
    <property type="match status" value="1"/>
</dbReference>
<evidence type="ECO:0000259" key="15">
    <source>
        <dbReference type="PROSITE" id="PS50109"/>
    </source>
</evidence>
<keyword evidence="5" id="KW-0547">Nucleotide-binding</keyword>